<keyword evidence="8" id="KW-1185">Reference proteome</keyword>
<dbReference type="Gene3D" id="1.10.1740.10">
    <property type="match status" value="1"/>
</dbReference>
<feature type="domain" description="RNA polymerase sigma factor 70 region 4 type 2" evidence="6">
    <location>
        <begin position="121"/>
        <end position="166"/>
    </location>
</feature>
<sequence length="182" mass="21601">MMESYTDVQLVTDLKIGSEWAFTQIYNRYYRRLHVEANFLLKDSEEAADVVHDVLIIIWNRRDKLADNLHLKSYLITCIKNKCMDRIRRNAVKDRNVHMYMHLKEMTVNFNPMERKELSLQMANAINALPVGQRTVFEMSYLEDKTQREIVAEKHLSLQTVKNQMSTTLRILRKKLKSSHDL</sequence>
<dbReference type="AlphaFoldDB" id="A0A365XS04"/>
<accession>A0A365XS04</accession>
<proteinExistence type="inferred from homology"/>
<dbReference type="InterPro" id="IPR039425">
    <property type="entry name" value="RNA_pol_sigma-70-like"/>
</dbReference>
<dbReference type="OrthoDB" id="9795666at2"/>
<keyword evidence="4" id="KW-0804">Transcription</keyword>
<name>A0A365XS04_9BACT</name>
<organism evidence="7 8">
    <name type="scientific">Chitinophaga flava</name>
    <dbReference type="NCBI Taxonomy" id="2259036"/>
    <lineage>
        <taxon>Bacteria</taxon>
        <taxon>Pseudomonadati</taxon>
        <taxon>Bacteroidota</taxon>
        <taxon>Chitinophagia</taxon>
        <taxon>Chitinophagales</taxon>
        <taxon>Chitinophagaceae</taxon>
        <taxon>Chitinophaga</taxon>
    </lineage>
</organism>
<dbReference type="Gene3D" id="1.10.10.10">
    <property type="entry name" value="Winged helix-like DNA-binding domain superfamily/Winged helix DNA-binding domain"/>
    <property type="match status" value="1"/>
</dbReference>
<dbReference type="GO" id="GO:0006352">
    <property type="term" value="P:DNA-templated transcription initiation"/>
    <property type="evidence" value="ECO:0007669"/>
    <property type="project" value="InterPro"/>
</dbReference>
<reference evidence="7 8" key="1">
    <citation type="submission" date="2018-05" db="EMBL/GenBank/DDBJ databases">
        <title>Chitinophaga sp. K3CV102501T nov., isolated from isolated from a monsoon evergreen broad-leaved forest soil.</title>
        <authorList>
            <person name="Lv Y."/>
        </authorList>
    </citation>
    <scope>NUCLEOTIDE SEQUENCE [LARGE SCALE GENOMIC DNA]</scope>
    <source>
        <strain evidence="7 8">GDMCC 1.1325</strain>
    </source>
</reference>
<evidence type="ECO:0000259" key="6">
    <source>
        <dbReference type="Pfam" id="PF08281"/>
    </source>
</evidence>
<evidence type="ECO:0000256" key="3">
    <source>
        <dbReference type="ARBA" id="ARBA00023082"/>
    </source>
</evidence>
<dbReference type="NCBIfam" id="TIGR02985">
    <property type="entry name" value="Sig70_bacteroi1"/>
    <property type="match status" value="1"/>
</dbReference>
<dbReference type="EMBL" id="QFFJ01000002">
    <property type="protein sequence ID" value="RBL88908.1"/>
    <property type="molecule type" value="Genomic_DNA"/>
</dbReference>
<dbReference type="Pfam" id="PF04542">
    <property type="entry name" value="Sigma70_r2"/>
    <property type="match status" value="1"/>
</dbReference>
<protein>
    <recommendedName>
        <fullName evidence="9">RNA polymerase sigma-70 factor</fullName>
    </recommendedName>
</protein>
<evidence type="ECO:0000313" key="7">
    <source>
        <dbReference type="EMBL" id="RBL88908.1"/>
    </source>
</evidence>
<keyword evidence="2" id="KW-0805">Transcription regulation</keyword>
<dbReference type="InterPro" id="IPR014284">
    <property type="entry name" value="RNA_pol_sigma-70_dom"/>
</dbReference>
<evidence type="ECO:0000256" key="2">
    <source>
        <dbReference type="ARBA" id="ARBA00023015"/>
    </source>
</evidence>
<evidence type="ECO:0000259" key="5">
    <source>
        <dbReference type="Pfam" id="PF04542"/>
    </source>
</evidence>
<dbReference type="PANTHER" id="PTHR43133">
    <property type="entry name" value="RNA POLYMERASE ECF-TYPE SIGMA FACTO"/>
    <property type="match status" value="1"/>
</dbReference>
<dbReference type="NCBIfam" id="TIGR02937">
    <property type="entry name" value="sigma70-ECF"/>
    <property type="match status" value="1"/>
</dbReference>
<comment type="similarity">
    <text evidence="1">Belongs to the sigma-70 factor family. ECF subfamily.</text>
</comment>
<dbReference type="SUPFAM" id="SSF88946">
    <property type="entry name" value="Sigma2 domain of RNA polymerase sigma factors"/>
    <property type="match status" value="1"/>
</dbReference>
<dbReference type="PANTHER" id="PTHR43133:SF46">
    <property type="entry name" value="RNA POLYMERASE SIGMA-70 FACTOR ECF SUBFAMILY"/>
    <property type="match status" value="1"/>
</dbReference>
<keyword evidence="3" id="KW-0731">Sigma factor</keyword>
<dbReference type="InterPro" id="IPR013249">
    <property type="entry name" value="RNA_pol_sigma70_r4_t2"/>
</dbReference>
<dbReference type="GO" id="GO:0003677">
    <property type="term" value="F:DNA binding"/>
    <property type="evidence" value="ECO:0007669"/>
    <property type="project" value="InterPro"/>
</dbReference>
<dbReference type="Pfam" id="PF08281">
    <property type="entry name" value="Sigma70_r4_2"/>
    <property type="match status" value="1"/>
</dbReference>
<dbReference type="SUPFAM" id="SSF88659">
    <property type="entry name" value="Sigma3 and sigma4 domains of RNA polymerase sigma factors"/>
    <property type="match status" value="1"/>
</dbReference>
<dbReference type="RefSeq" id="WP_113617649.1">
    <property type="nucleotide sequence ID" value="NZ_QFFJ01000002.1"/>
</dbReference>
<dbReference type="InterPro" id="IPR013324">
    <property type="entry name" value="RNA_pol_sigma_r3/r4-like"/>
</dbReference>
<feature type="domain" description="RNA polymerase sigma-70 region 2" evidence="5">
    <location>
        <begin position="25"/>
        <end position="91"/>
    </location>
</feature>
<evidence type="ECO:0008006" key="9">
    <source>
        <dbReference type="Google" id="ProtNLM"/>
    </source>
</evidence>
<evidence type="ECO:0000256" key="4">
    <source>
        <dbReference type="ARBA" id="ARBA00023163"/>
    </source>
</evidence>
<dbReference type="InterPro" id="IPR036388">
    <property type="entry name" value="WH-like_DNA-bd_sf"/>
</dbReference>
<gene>
    <name evidence="7" type="ORF">DF182_20375</name>
</gene>
<dbReference type="InterPro" id="IPR014327">
    <property type="entry name" value="RNA_pol_sigma70_bacteroid"/>
</dbReference>
<dbReference type="InterPro" id="IPR007627">
    <property type="entry name" value="RNA_pol_sigma70_r2"/>
</dbReference>
<dbReference type="GO" id="GO:0016987">
    <property type="term" value="F:sigma factor activity"/>
    <property type="evidence" value="ECO:0007669"/>
    <property type="project" value="UniProtKB-KW"/>
</dbReference>
<dbReference type="Proteomes" id="UP000253410">
    <property type="component" value="Unassembled WGS sequence"/>
</dbReference>
<comment type="caution">
    <text evidence="7">The sequence shown here is derived from an EMBL/GenBank/DDBJ whole genome shotgun (WGS) entry which is preliminary data.</text>
</comment>
<evidence type="ECO:0000313" key="8">
    <source>
        <dbReference type="Proteomes" id="UP000253410"/>
    </source>
</evidence>
<dbReference type="InterPro" id="IPR013325">
    <property type="entry name" value="RNA_pol_sigma_r2"/>
</dbReference>
<evidence type="ECO:0000256" key="1">
    <source>
        <dbReference type="ARBA" id="ARBA00010641"/>
    </source>
</evidence>